<evidence type="ECO:0000313" key="3">
    <source>
        <dbReference type="Proteomes" id="UP000027120"/>
    </source>
</evidence>
<dbReference type="PANTHER" id="PTHR21470">
    <property type="entry name" value="RAB6-INTERACTING PROTEIN GORAB"/>
    <property type="match status" value="1"/>
</dbReference>
<dbReference type="EMBL" id="KK784928">
    <property type="protein sequence ID" value="KDO61051.1"/>
    <property type="molecule type" value="Genomic_DNA"/>
</dbReference>
<evidence type="ECO:0000313" key="2">
    <source>
        <dbReference type="EMBL" id="KDO61051.1"/>
    </source>
</evidence>
<organism evidence="2 3">
    <name type="scientific">Citrus sinensis</name>
    <name type="common">Sweet orange</name>
    <name type="synonym">Citrus aurantium var. sinensis</name>
    <dbReference type="NCBI Taxonomy" id="2711"/>
    <lineage>
        <taxon>Eukaryota</taxon>
        <taxon>Viridiplantae</taxon>
        <taxon>Streptophyta</taxon>
        <taxon>Embryophyta</taxon>
        <taxon>Tracheophyta</taxon>
        <taxon>Spermatophyta</taxon>
        <taxon>Magnoliopsida</taxon>
        <taxon>eudicotyledons</taxon>
        <taxon>Gunneridae</taxon>
        <taxon>Pentapetalae</taxon>
        <taxon>rosids</taxon>
        <taxon>malvids</taxon>
        <taxon>Sapindales</taxon>
        <taxon>Rutaceae</taxon>
        <taxon>Aurantioideae</taxon>
        <taxon>Citrus</taxon>
    </lineage>
</organism>
<keyword evidence="3" id="KW-1185">Reference proteome</keyword>
<dbReference type="AlphaFoldDB" id="A0A067FCW1"/>
<dbReference type="InterPro" id="IPR007033">
    <property type="entry name" value="GORAB"/>
</dbReference>
<dbReference type="Proteomes" id="UP000027120">
    <property type="component" value="Unassembled WGS sequence"/>
</dbReference>
<dbReference type="Pfam" id="PF04949">
    <property type="entry name" value="Transcrip_act"/>
    <property type="match status" value="1"/>
</dbReference>
<gene>
    <name evidence="2" type="ORF">CISIN_1g029490mg</name>
</gene>
<accession>A0A067FCW1</accession>
<dbReference type="PANTHER" id="PTHR21470:SF10">
    <property type="entry name" value="RAB6-INTERACTING GOLGIN"/>
    <property type="match status" value="1"/>
</dbReference>
<dbReference type="STRING" id="2711.A0A067FCW1"/>
<dbReference type="SMR" id="A0A067FCW1"/>
<name>A0A067FCW1_CITSI</name>
<feature type="compositionally biased region" description="Low complexity" evidence="1">
    <location>
        <begin position="20"/>
        <end position="31"/>
    </location>
</feature>
<feature type="region of interest" description="Disordered" evidence="1">
    <location>
        <begin position="20"/>
        <end position="40"/>
    </location>
</feature>
<reference evidence="2 3" key="1">
    <citation type="submission" date="2014-04" db="EMBL/GenBank/DDBJ databases">
        <authorList>
            <consortium name="International Citrus Genome Consortium"/>
            <person name="Gmitter F."/>
            <person name="Chen C."/>
            <person name="Farmerie W."/>
            <person name="Harkins T."/>
            <person name="Desany B."/>
            <person name="Mohiuddin M."/>
            <person name="Kodira C."/>
            <person name="Borodovsky M."/>
            <person name="Lomsadze A."/>
            <person name="Burns P."/>
            <person name="Jenkins J."/>
            <person name="Prochnik S."/>
            <person name="Shu S."/>
            <person name="Chapman J."/>
            <person name="Pitluck S."/>
            <person name="Schmutz J."/>
            <person name="Rokhsar D."/>
        </authorList>
    </citation>
    <scope>NUCLEOTIDE SEQUENCE</scope>
</reference>
<protein>
    <submittedName>
        <fullName evidence="2">Uncharacterized protein</fullName>
    </submittedName>
</protein>
<evidence type="ECO:0000256" key="1">
    <source>
        <dbReference type="SAM" id="MobiDB-lite"/>
    </source>
</evidence>
<sequence length="192" mass="22370">MSIEQPQPSQNLNQLMLQQSSGNLSFSSSNLSKDDEEMSRSALTTFRAKEEEIEKKKLEVREKVQAHLGRVEEETKRLATIREELEALADPMRKEVAVVRKKIDSVNKELKPLGHTCQKKEREYKEALEAFNEKNKEKVQLITKLMEVSVKYFSCSDRKMQELHFLILGSLSSQSALWLFYRMNSWWAKARS</sequence>
<proteinExistence type="predicted"/>